<dbReference type="Proteomes" id="UP000230607">
    <property type="component" value="Chromosome 1"/>
</dbReference>
<organism evidence="1 2">
    <name type="scientific">Candidatus Nitrosotalea okcheonensis</name>
    <dbReference type="NCBI Taxonomy" id="1903276"/>
    <lineage>
        <taxon>Archaea</taxon>
        <taxon>Nitrososphaerota</taxon>
        <taxon>Nitrososphaeria</taxon>
        <taxon>Nitrosotaleales</taxon>
        <taxon>Nitrosotaleaceae</taxon>
        <taxon>Nitrosotalea</taxon>
    </lineage>
</organism>
<gene>
    <name evidence="1" type="ORF">NCS_11316</name>
</gene>
<dbReference type="EMBL" id="LT841358">
    <property type="protein sequence ID" value="SMH71504.1"/>
    <property type="molecule type" value="Genomic_DNA"/>
</dbReference>
<dbReference type="AlphaFoldDB" id="A0A2H1FFH9"/>
<evidence type="ECO:0000313" key="1">
    <source>
        <dbReference type="EMBL" id="SMH71504.1"/>
    </source>
</evidence>
<keyword evidence="2" id="KW-1185">Reference proteome</keyword>
<protein>
    <submittedName>
        <fullName evidence="1">Uncharacterized protein</fullName>
    </submittedName>
</protein>
<accession>A0A2H1FFH9</accession>
<sequence>MVNTISPINMPQNPAMKNMTVIIPNLRLEGLLISDFVFMTLLNIERIVF</sequence>
<proteinExistence type="predicted"/>
<name>A0A2H1FFH9_9ARCH</name>
<reference evidence="2" key="1">
    <citation type="submission" date="2017-03" db="EMBL/GenBank/DDBJ databases">
        <authorList>
            <person name="Herbold C."/>
        </authorList>
    </citation>
    <scope>NUCLEOTIDE SEQUENCE [LARGE SCALE GENOMIC DNA]</scope>
</reference>
<evidence type="ECO:0000313" key="2">
    <source>
        <dbReference type="Proteomes" id="UP000230607"/>
    </source>
</evidence>